<evidence type="ECO:0000313" key="2">
    <source>
        <dbReference type="EMBL" id="GCD13163.1"/>
    </source>
</evidence>
<dbReference type="AlphaFoldDB" id="A0A401UUD9"/>
<dbReference type="Pfam" id="PF05119">
    <property type="entry name" value="Terminase_4"/>
    <property type="match status" value="1"/>
</dbReference>
<evidence type="ECO:0000313" key="3">
    <source>
        <dbReference type="Proteomes" id="UP000287872"/>
    </source>
</evidence>
<keyword evidence="3" id="KW-1185">Reference proteome</keyword>
<dbReference type="InterPro" id="IPR006448">
    <property type="entry name" value="Phage_term_ssu_P27"/>
</dbReference>
<evidence type="ECO:0008006" key="4">
    <source>
        <dbReference type="Google" id="ProtNLM"/>
    </source>
</evidence>
<gene>
    <name evidence="2" type="ORF">Ctaglu_47860</name>
</gene>
<proteinExistence type="predicted"/>
<organism evidence="2 3">
    <name type="scientific">Clostridium tagluense</name>
    <dbReference type="NCBI Taxonomy" id="360422"/>
    <lineage>
        <taxon>Bacteria</taxon>
        <taxon>Bacillati</taxon>
        <taxon>Bacillota</taxon>
        <taxon>Clostridia</taxon>
        <taxon>Eubacteriales</taxon>
        <taxon>Clostridiaceae</taxon>
        <taxon>Clostridium</taxon>
    </lineage>
</organism>
<dbReference type="Proteomes" id="UP000287872">
    <property type="component" value="Unassembled WGS sequence"/>
</dbReference>
<reference evidence="2 3" key="1">
    <citation type="submission" date="2018-11" db="EMBL/GenBank/DDBJ databases">
        <title>Genome sequencing and assembly of Clostridium tagluense strain A121.</title>
        <authorList>
            <person name="Murakami T."/>
            <person name="Segawa T."/>
            <person name="Shcherbakova V.A."/>
            <person name="Mori H."/>
            <person name="Yoshimura Y."/>
        </authorList>
    </citation>
    <scope>NUCLEOTIDE SEQUENCE [LARGE SCALE GENOMIC DNA]</scope>
    <source>
        <strain evidence="2 3">A121</strain>
    </source>
</reference>
<protein>
    <recommendedName>
        <fullName evidence="4">Phage terminase small subunit P27 family</fullName>
    </recommendedName>
</protein>
<name>A0A401UUD9_9CLOT</name>
<comment type="caution">
    <text evidence="2">The sequence shown here is derived from an EMBL/GenBank/DDBJ whole genome shotgun (WGS) entry which is preliminary data.</text>
</comment>
<dbReference type="OrthoDB" id="6010489at2"/>
<accession>A0A401UUD9</accession>
<dbReference type="RefSeq" id="WP_125006462.1">
    <property type="nucleotide sequence ID" value="NZ_BHYK01000063.1"/>
</dbReference>
<feature type="region of interest" description="Disordered" evidence="1">
    <location>
        <begin position="1"/>
        <end position="23"/>
    </location>
</feature>
<sequence>MARPKKLLSMQEGNLTKAQQTEKELQEKIMQTGMEQLQKPPRWLRDVKAKNEWKRLLEQFSQLASISNLDLNNLGAYCNSYSSYLEATKELKGAKLTIEYTNKGGATNTIENPIIKIQIKYSDC</sequence>
<evidence type="ECO:0000256" key="1">
    <source>
        <dbReference type="SAM" id="MobiDB-lite"/>
    </source>
</evidence>
<dbReference type="EMBL" id="BHYK01000063">
    <property type="protein sequence ID" value="GCD13163.1"/>
    <property type="molecule type" value="Genomic_DNA"/>
</dbReference>